<feature type="transmembrane region" description="Helical" evidence="1">
    <location>
        <begin position="162"/>
        <end position="185"/>
    </location>
</feature>
<keyword evidence="1" id="KW-1133">Transmembrane helix</keyword>
<comment type="function">
    <text evidence="1">Ethanolamine phosphate transferase involved in glycosylphosphatidylinositol-anchor biosynthesis. Transfers ethanolamine phosphate to the first alpha-1,4-linked mannose of the glycosylphosphatidylinositol precursor of GPI-anchor.</text>
</comment>
<dbReference type="GO" id="GO:0005789">
    <property type="term" value="C:endoplasmic reticulum membrane"/>
    <property type="evidence" value="ECO:0007669"/>
    <property type="project" value="UniProtKB-SubCell"/>
</dbReference>
<dbReference type="Pfam" id="PF04987">
    <property type="entry name" value="PigN"/>
    <property type="match status" value="1"/>
</dbReference>
<dbReference type="PANTHER" id="PTHR12250:SF0">
    <property type="entry name" value="GPI ETHANOLAMINE PHOSPHATE TRANSFERASE 1"/>
    <property type="match status" value="1"/>
</dbReference>
<accession>A0A914EDG9</accession>
<organism evidence="3 4">
    <name type="scientific">Acrobeloides nanus</name>
    <dbReference type="NCBI Taxonomy" id="290746"/>
    <lineage>
        <taxon>Eukaryota</taxon>
        <taxon>Metazoa</taxon>
        <taxon>Ecdysozoa</taxon>
        <taxon>Nematoda</taxon>
        <taxon>Chromadorea</taxon>
        <taxon>Rhabditida</taxon>
        <taxon>Tylenchina</taxon>
        <taxon>Cephalobomorpha</taxon>
        <taxon>Cephaloboidea</taxon>
        <taxon>Cephalobidae</taxon>
        <taxon>Acrobeloides</taxon>
    </lineage>
</organism>
<feature type="transmembrane region" description="Helical" evidence="1">
    <location>
        <begin position="133"/>
        <end position="156"/>
    </location>
</feature>
<dbReference type="InterPro" id="IPR007070">
    <property type="entry name" value="GPI_EtnP_transferase_1"/>
</dbReference>
<dbReference type="GO" id="GO:0006506">
    <property type="term" value="P:GPI anchor biosynthetic process"/>
    <property type="evidence" value="ECO:0007669"/>
    <property type="project" value="UniProtKB-KW"/>
</dbReference>
<dbReference type="AlphaFoldDB" id="A0A914EDG9"/>
<keyword evidence="1" id="KW-0812">Transmembrane</keyword>
<evidence type="ECO:0000256" key="1">
    <source>
        <dbReference type="RuleBase" id="RU367138"/>
    </source>
</evidence>
<comment type="pathway">
    <text evidence="1">Glycolipid biosynthesis; glycosylphosphatidylinositol-anchor biosynthesis.</text>
</comment>
<comment type="caution">
    <text evidence="1">Lacks conserved residue(s) required for the propagation of feature annotation.</text>
</comment>
<feature type="domain" description="GPI ethanolamine phosphate transferase 1 C-terminal" evidence="2">
    <location>
        <begin position="1"/>
        <end position="161"/>
    </location>
</feature>
<feature type="transmembrane region" description="Helical" evidence="1">
    <location>
        <begin position="6"/>
        <end position="24"/>
    </location>
</feature>
<feature type="transmembrane region" description="Helical" evidence="1">
    <location>
        <begin position="95"/>
        <end position="121"/>
    </location>
</feature>
<keyword evidence="1" id="KW-0337">GPI-anchor biosynthesis</keyword>
<keyword evidence="1" id="KW-0256">Endoplasmic reticulum</keyword>
<dbReference type="Proteomes" id="UP000887540">
    <property type="component" value="Unplaced"/>
</dbReference>
<dbReference type="InterPro" id="IPR017852">
    <property type="entry name" value="GPI_EtnP_transferase_1_C"/>
</dbReference>
<evidence type="ECO:0000313" key="4">
    <source>
        <dbReference type="WBParaSite" id="ACRNAN_scaffold7043.g15526.t1"/>
    </source>
</evidence>
<keyword evidence="1" id="KW-0472">Membrane</keyword>
<dbReference type="WBParaSite" id="ACRNAN_scaffold7043.g15526.t1">
    <property type="protein sequence ID" value="ACRNAN_scaffold7043.g15526.t1"/>
    <property type="gene ID" value="ACRNAN_scaffold7043.g15526"/>
</dbReference>
<dbReference type="EC" id="2.-.-.-" evidence="1"/>
<feature type="transmembrane region" description="Helical" evidence="1">
    <location>
        <begin position="64"/>
        <end position="83"/>
    </location>
</feature>
<comment type="subcellular location">
    <subcellularLocation>
        <location evidence="1">Endoplasmic reticulum membrane</location>
        <topology evidence="1">Multi-pass membrane protein</topology>
    </subcellularLocation>
</comment>
<comment type="similarity">
    <text evidence="1">Belongs to the PIGG/PIGN/PIGO family. PIGN subfamily.</text>
</comment>
<reference evidence="4" key="1">
    <citation type="submission" date="2022-11" db="UniProtKB">
        <authorList>
            <consortium name="WormBaseParasite"/>
        </authorList>
    </citation>
    <scope>IDENTIFICATION</scope>
</reference>
<protein>
    <recommendedName>
        <fullName evidence="1">GPI ethanolamine phosphate transferase 1</fullName>
        <ecNumber evidence="1">2.-.-.-</ecNumber>
    </recommendedName>
</protein>
<sequence>MLSISYESLFVFLFGILLFIYVRFEFYEFKDAEFFQTNLNKNVQSINEPTEIDEAFSFKEWRRALILLAFIEIAFFGTGNVASLNSFNPTFIRNFITVFSPFVMASLLMFKIFVPFAFVAYGFTSILHLDERMFSRLCVLLLIITNFLSLAFFFLLKDQGSWLEIGISISNYIISMTASSVMFLLLRIANRLMVLSLKDHIMKMFYFVLIQQLEVHTIFAAAGSLTL</sequence>
<name>A0A914EDG9_9BILA</name>
<keyword evidence="1" id="KW-0808">Transferase</keyword>
<dbReference type="GO" id="GO:0051377">
    <property type="term" value="F:mannose-ethanolamine phosphotransferase activity"/>
    <property type="evidence" value="ECO:0007669"/>
    <property type="project" value="UniProtKB-UniRule"/>
</dbReference>
<dbReference type="PANTHER" id="PTHR12250">
    <property type="entry name" value="PHOSPHATIDYLINOSITOL GLYCAN, CLASS N"/>
    <property type="match status" value="1"/>
</dbReference>
<keyword evidence="3" id="KW-1185">Reference proteome</keyword>
<proteinExistence type="inferred from homology"/>
<evidence type="ECO:0000259" key="2">
    <source>
        <dbReference type="Pfam" id="PF04987"/>
    </source>
</evidence>
<evidence type="ECO:0000313" key="3">
    <source>
        <dbReference type="Proteomes" id="UP000887540"/>
    </source>
</evidence>